<comment type="caution">
    <text evidence="1">The sequence shown here is derived from an EMBL/GenBank/DDBJ whole genome shotgun (WGS) entry which is preliminary data.</text>
</comment>
<keyword evidence="2" id="KW-1185">Reference proteome</keyword>
<dbReference type="EMBL" id="JACGCI010000010">
    <property type="protein sequence ID" value="KAF6761044.1"/>
    <property type="molecule type" value="Genomic_DNA"/>
</dbReference>
<evidence type="ECO:0000313" key="1">
    <source>
        <dbReference type="EMBL" id="KAF6761044.1"/>
    </source>
</evidence>
<gene>
    <name evidence="1" type="ORF">DFP72DRAFT_1089653</name>
</gene>
<organism evidence="1 2">
    <name type="scientific">Ephemerocybe angulata</name>
    <dbReference type="NCBI Taxonomy" id="980116"/>
    <lineage>
        <taxon>Eukaryota</taxon>
        <taxon>Fungi</taxon>
        <taxon>Dikarya</taxon>
        <taxon>Basidiomycota</taxon>
        <taxon>Agaricomycotina</taxon>
        <taxon>Agaricomycetes</taxon>
        <taxon>Agaricomycetidae</taxon>
        <taxon>Agaricales</taxon>
        <taxon>Agaricineae</taxon>
        <taxon>Psathyrellaceae</taxon>
        <taxon>Ephemerocybe</taxon>
    </lineage>
</organism>
<name>A0A8H6MCR0_9AGAR</name>
<evidence type="ECO:0000313" key="2">
    <source>
        <dbReference type="Proteomes" id="UP000521943"/>
    </source>
</evidence>
<dbReference type="Proteomes" id="UP000521943">
    <property type="component" value="Unassembled WGS sequence"/>
</dbReference>
<accession>A0A8H6MCR0</accession>
<dbReference type="AlphaFoldDB" id="A0A8H6MCR0"/>
<proteinExistence type="predicted"/>
<protein>
    <submittedName>
        <fullName evidence="1">Uncharacterized protein</fullName>
    </submittedName>
</protein>
<reference evidence="1 2" key="1">
    <citation type="submission" date="2020-07" db="EMBL/GenBank/DDBJ databases">
        <title>Comparative genomics of pyrophilous fungi reveals a link between fire events and developmental genes.</title>
        <authorList>
            <consortium name="DOE Joint Genome Institute"/>
            <person name="Steindorff A.S."/>
            <person name="Carver A."/>
            <person name="Calhoun S."/>
            <person name="Stillman K."/>
            <person name="Liu H."/>
            <person name="Lipzen A."/>
            <person name="Pangilinan J."/>
            <person name="Labutti K."/>
            <person name="Bruns T.D."/>
            <person name="Grigoriev I.V."/>
        </authorList>
    </citation>
    <scope>NUCLEOTIDE SEQUENCE [LARGE SCALE GENOMIC DNA]</scope>
    <source>
        <strain evidence="1 2">CBS 144469</strain>
    </source>
</reference>
<sequence length="401" mass="45131">METAPFQGIAEELKLLILSHCGAPALAALSRTTRAYHGPAEATLYSSISMHFGRTKSFGCLQTLALNEDKAKLVRSLAITLPNDQEFDIKRVREIRRQYNVPETFSKYLVAACRNVQDIAFFSIRLADECRTAVIDNAIRIALESLSNRPSLRTLLLEASFFPASRDLSTWLLRYPNLELLGEWSSPEFWFRKSVCKNKLLRLPSQSTVQGAVKPLILGLFPGHSRNMEELDMRVLYFHVYDVGAKPLNLGDCHMPVFDPSALGLTMRKDLNLELDEQLFNLVVFLPDLSMRTLQGLQLRVIEGLLDPYQGYELDDALTFIPRNIRTAPVSWEGLKLTLRAVLECSCPRTLMMTATQDMTEDGSQDFADRLFDMLKDPTFCDPTSGSSKFKVEVDFGAASS</sequence>